<dbReference type="RefSeq" id="WP_089673885.1">
    <property type="nucleotide sequence ID" value="NZ_CP024845.1"/>
</dbReference>
<dbReference type="InterPro" id="IPR036388">
    <property type="entry name" value="WH-like_DNA-bd_sf"/>
</dbReference>
<dbReference type="Proteomes" id="UP000198888">
    <property type="component" value="Unassembled WGS sequence"/>
</dbReference>
<dbReference type="GeneID" id="35002125"/>
<protein>
    <submittedName>
        <fullName evidence="2">Transcriptional regulator PadR-like family protein</fullName>
    </submittedName>
</protein>
<name>A0A1H6Y3P9_9EURY</name>
<reference evidence="2 3" key="1">
    <citation type="submission" date="2016-10" db="EMBL/GenBank/DDBJ databases">
        <authorList>
            <person name="de Groot N.N."/>
        </authorList>
    </citation>
    <scope>NUCLEOTIDE SEQUENCE [LARGE SCALE GENOMIC DNA]</scope>
    <source>
        <strain evidence="2 3">DSM 22187</strain>
    </source>
</reference>
<evidence type="ECO:0000313" key="3">
    <source>
        <dbReference type="Proteomes" id="UP000198888"/>
    </source>
</evidence>
<dbReference type="AlphaFoldDB" id="A0A1H6Y3P9"/>
<dbReference type="EMBL" id="FNYR01000052">
    <property type="protein sequence ID" value="SEJ34514.1"/>
    <property type="molecule type" value="Genomic_DNA"/>
</dbReference>
<dbReference type="Pfam" id="PF03551">
    <property type="entry name" value="PadR"/>
    <property type="match status" value="1"/>
</dbReference>
<dbReference type="SUPFAM" id="SSF46785">
    <property type="entry name" value="Winged helix' DNA-binding domain"/>
    <property type="match status" value="1"/>
</dbReference>
<gene>
    <name evidence="2" type="ORF">SAMN05444271_15211</name>
</gene>
<accession>A0A2H4Q142</accession>
<dbReference type="Gene3D" id="1.10.10.10">
    <property type="entry name" value="Winged helix-like DNA-binding domain superfamily/Winged helix DNA-binding domain"/>
    <property type="match status" value="1"/>
</dbReference>
<feature type="domain" description="Transcription regulator PadR N-terminal" evidence="1">
    <location>
        <begin position="17"/>
        <end position="83"/>
    </location>
</feature>
<evidence type="ECO:0000259" key="1">
    <source>
        <dbReference type="Pfam" id="PF03551"/>
    </source>
</evidence>
<dbReference type="InterPro" id="IPR005149">
    <property type="entry name" value="Tscrpt_reg_PadR_N"/>
</dbReference>
<dbReference type="InterPro" id="IPR036390">
    <property type="entry name" value="WH_DNA-bd_sf"/>
</dbReference>
<keyword evidence="3" id="KW-1185">Reference proteome</keyword>
<sequence length="126" mass="14447">MGYIQSFELTGFQRDLLYVIAGSGRPSGQTVRREMETHIDGVNHGRIYPNLDKLVEYSLVTKGSLDQRTNYYEITDRGKALLSQRRRWENRYITLPQVLAFATVAMSTRTGIPVENGFLSKISRFL</sequence>
<organism evidence="2 3">
    <name type="scientific">Halohasta litchfieldiae</name>
    <dbReference type="NCBI Taxonomy" id="1073996"/>
    <lineage>
        <taxon>Archaea</taxon>
        <taxon>Methanobacteriati</taxon>
        <taxon>Methanobacteriota</taxon>
        <taxon>Stenosarchaea group</taxon>
        <taxon>Halobacteria</taxon>
        <taxon>Halobacteriales</taxon>
        <taxon>Haloferacaceae</taxon>
        <taxon>Halohasta</taxon>
    </lineage>
</organism>
<dbReference type="KEGG" id="hae:halTADL_1315"/>
<accession>A0A1H6Y3P9</accession>
<proteinExistence type="predicted"/>
<evidence type="ECO:0000313" key="2">
    <source>
        <dbReference type="EMBL" id="SEJ34514.1"/>
    </source>
</evidence>
<dbReference type="OrthoDB" id="190025at2157"/>